<reference evidence="2" key="1">
    <citation type="submission" date="2014-09" db="EMBL/GenBank/DDBJ databases">
        <authorList>
            <person name="Mudge J."/>
            <person name="Ramaraj T."/>
            <person name="Lindquist I.E."/>
            <person name="Bharti A.K."/>
            <person name="Sundararajan A."/>
            <person name="Cameron C.T."/>
            <person name="Woodward J.E."/>
            <person name="May G.D."/>
            <person name="Brubaker C."/>
            <person name="Broadhvest J."/>
            <person name="Wilkins T.A."/>
        </authorList>
    </citation>
    <scope>NUCLEOTIDE SEQUENCE</scope>
    <source>
        <strain evidence="2">cv. AKA8401</strain>
    </source>
</reference>
<gene>
    <name evidence="1" type="ORF">F383_18974</name>
</gene>
<comment type="caution">
    <text evidence="1">The sequence shown here is derived from an EMBL/GenBank/DDBJ whole genome shotgun (WGS) entry which is preliminary data.</text>
</comment>
<sequence length="43" mass="4901">MLSLSFINGSKEYSYKNMAASIDKFQLQELSDQNNELKQDNGT</sequence>
<dbReference type="AlphaFoldDB" id="A0A0B0MH37"/>
<dbReference type="EMBL" id="JRRC01090436">
    <property type="protein sequence ID" value="KHF99696.1"/>
    <property type="molecule type" value="Genomic_DNA"/>
</dbReference>
<evidence type="ECO:0000313" key="1">
    <source>
        <dbReference type="EMBL" id="KHF99696.1"/>
    </source>
</evidence>
<name>A0A0B0MH37_GOSAR</name>
<protein>
    <submittedName>
        <fullName evidence="1">Uncharacterized protein</fullName>
    </submittedName>
</protein>
<evidence type="ECO:0000313" key="2">
    <source>
        <dbReference type="Proteomes" id="UP000032142"/>
    </source>
</evidence>
<keyword evidence="2" id="KW-1185">Reference proteome</keyword>
<organism evidence="1 2">
    <name type="scientific">Gossypium arboreum</name>
    <name type="common">Tree cotton</name>
    <name type="synonym">Gossypium nanking</name>
    <dbReference type="NCBI Taxonomy" id="29729"/>
    <lineage>
        <taxon>Eukaryota</taxon>
        <taxon>Viridiplantae</taxon>
        <taxon>Streptophyta</taxon>
        <taxon>Embryophyta</taxon>
        <taxon>Tracheophyta</taxon>
        <taxon>Spermatophyta</taxon>
        <taxon>Magnoliopsida</taxon>
        <taxon>eudicotyledons</taxon>
        <taxon>Gunneridae</taxon>
        <taxon>Pentapetalae</taxon>
        <taxon>rosids</taxon>
        <taxon>malvids</taxon>
        <taxon>Malvales</taxon>
        <taxon>Malvaceae</taxon>
        <taxon>Malvoideae</taxon>
        <taxon>Gossypium</taxon>
    </lineage>
</organism>
<proteinExistence type="predicted"/>
<accession>A0A0B0MH37</accession>
<dbReference type="Proteomes" id="UP000032142">
    <property type="component" value="Unassembled WGS sequence"/>
</dbReference>